<dbReference type="InterPro" id="IPR001296">
    <property type="entry name" value="Glyco_trans_1"/>
</dbReference>
<dbReference type="PANTHER" id="PTHR45947">
    <property type="entry name" value="SULFOQUINOVOSYL TRANSFERASE SQD2"/>
    <property type="match status" value="1"/>
</dbReference>
<sequence length="380" mass="44743">MKIAILVQNISSLGGVEVVSIWLAKKLSELHEVEIVSCIKDERHTFENSDSLKIDFLDLDNNSQRLSSDDYIKIRDFFSNRQFDIVILQAGTAIKKCCLLSDLKLCKIISDYSRIYYVLHESPKYHLKRYNTDHDGLLKFALKTIYHKIRYAHGVRTFFRKSKKYIFRFVTLSKGCQKEMKDCYNLDSIVMYNPYIFDKKEIDFSEKENTVLYAGRLSPEKDVRLMLDSWKLLKNSNNWKLKIIGDGNQKEFLENYVHTEQIFNVEFLGVLSHDEVLKEFQKSKIFMLVSFFEGFPTVISEAMNYKNVPLVTRYEGFSDELLKYNNSFICSRNLVEISEKLETLMFSADVLKSFAENGYSQCRKFYDFLEKQNYNLGEYK</sequence>
<dbReference type="AlphaFoldDB" id="A0A1T4LIM6"/>
<reference evidence="2 3" key="1">
    <citation type="submission" date="2017-02" db="EMBL/GenBank/DDBJ databases">
        <authorList>
            <person name="Peterson S.W."/>
        </authorList>
    </citation>
    <scope>NUCLEOTIDE SEQUENCE [LARGE SCALE GENOMIC DNA]</scope>
    <source>
        <strain evidence="2 3">ATCC BAA-908</strain>
    </source>
</reference>
<name>A0A1T4LIM6_TREPO</name>
<dbReference type="Gene3D" id="3.40.50.2000">
    <property type="entry name" value="Glycogen Phosphorylase B"/>
    <property type="match status" value="2"/>
</dbReference>
<dbReference type="EMBL" id="FUWG01000011">
    <property type="protein sequence ID" value="SJZ54619.1"/>
    <property type="molecule type" value="Genomic_DNA"/>
</dbReference>
<keyword evidence="2" id="KW-0808">Transferase</keyword>
<dbReference type="InterPro" id="IPR050194">
    <property type="entry name" value="Glycosyltransferase_grp1"/>
</dbReference>
<dbReference type="Proteomes" id="UP000190423">
    <property type="component" value="Unassembled WGS sequence"/>
</dbReference>
<dbReference type="Pfam" id="PF00534">
    <property type="entry name" value="Glycos_transf_1"/>
    <property type="match status" value="1"/>
</dbReference>
<dbReference type="GeneID" id="78316902"/>
<protein>
    <submittedName>
        <fullName evidence="2">Glycosyltransferase involved in cell wall bisynthesis</fullName>
    </submittedName>
</protein>
<dbReference type="SUPFAM" id="SSF53756">
    <property type="entry name" value="UDP-Glycosyltransferase/glycogen phosphorylase"/>
    <property type="match status" value="1"/>
</dbReference>
<keyword evidence="3" id="KW-1185">Reference proteome</keyword>
<evidence type="ECO:0000313" key="3">
    <source>
        <dbReference type="Proteomes" id="UP000190423"/>
    </source>
</evidence>
<dbReference type="GO" id="GO:0016757">
    <property type="term" value="F:glycosyltransferase activity"/>
    <property type="evidence" value="ECO:0007669"/>
    <property type="project" value="InterPro"/>
</dbReference>
<evidence type="ECO:0000259" key="1">
    <source>
        <dbReference type="Pfam" id="PF00534"/>
    </source>
</evidence>
<dbReference type="RefSeq" id="WP_078933519.1">
    <property type="nucleotide sequence ID" value="NZ_FUWG01000011.1"/>
</dbReference>
<proteinExistence type="predicted"/>
<dbReference type="PANTHER" id="PTHR45947:SF3">
    <property type="entry name" value="SULFOQUINOVOSYL TRANSFERASE SQD2"/>
    <property type="match status" value="1"/>
</dbReference>
<feature type="domain" description="Glycosyl transferase family 1" evidence="1">
    <location>
        <begin position="198"/>
        <end position="360"/>
    </location>
</feature>
<dbReference type="STRING" id="261392.SAMN02745149_01619"/>
<accession>A0A1T4LIM6</accession>
<evidence type="ECO:0000313" key="2">
    <source>
        <dbReference type="EMBL" id="SJZ54619.1"/>
    </source>
</evidence>
<gene>
    <name evidence="2" type="ORF">SAMN02745149_01619</name>
</gene>
<organism evidence="2 3">
    <name type="scientific">Treponema porcinum</name>
    <dbReference type="NCBI Taxonomy" id="261392"/>
    <lineage>
        <taxon>Bacteria</taxon>
        <taxon>Pseudomonadati</taxon>
        <taxon>Spirochaetota</taxon>
        <taxon>Spirochaetia</taxon>
        <taxon>Spirochaetales</taxon>
        <taxon>Treponemataceae</taxon>
        <taxon>Treponema</taxon>
    </lineage>
</organism>
<dbReference type="OrthoDB" id="9804196at2"/>